<dbReference type="AlphaFoldDB" id="A0AAV9HJ30"/>
<organism evidence="2 3">
    <name type="scientific">Cladorrhinum samala</name>
    <dbReference type="NCBI Taxonomy" id="585594"/>
    <lineage>
        <taxon>Eukaryota</taxon>
        <taxon>Fungi</taxon>
        <taxon>Dikarya</taxon>
        <taxon>Ascomycota</taxon>
        <taxon>Pezizomycotina</taxon>
        <taxon>Sordariomycetes</taxon>
        <taxon>Sordariomycetidae</taxon>
        <taxon>Sordariales</taxon>
        <taxon>Podosporaceae</taxon>
        <taxon>Cladorrhinum</taxon>
    </lineage>
</organism>
<comment type="caution">
    <text evidence="2">The sequence shown here is derived from an EMBL/GenBank/DDBJ whole genome shotgun (WGS) entry which is preliminary data.</text>
</comment>
<reference evidence="2" key="2">
    <citation type="submission" date="2023-06" db="EMBL/GenBank/DDBJ databases">
        <authorList>
            <consortium name="Lawrence Berkeley National Laboratory"/>
            <person name="Mondo S.J."/>
            <person name="Hensen N."/>
            <person name="Bonometti L."/>
            <person name="Westerberg I."/>
            <person name="Brannstrom I.O."/>
            <person name="Guillou S."/>
            <person name="Cros-Aarteil S."/>
            <person name="Calhoun S."/>
            <person name="Haridas S."/>
            <person name="Kuo A."/>
            <person name="Pangilinan J."/>
            <person name="Riley R."/>
            <person name="Labutti K."/>
            <person name="Andreopoulos B."/>
            <person name="Lipzen A."/>
            <person name="Chen C."/>
            <person name="Yanf M."/>
            <person name="Daum C."/>
            <person name="Ng V."/>
            <person name="Clum A."/>
            <person name="Steindorff A."/>
            <person name="Ohm R."/>
            <person name="Martin F."/>
            <person name="Silar P."/>
            <person name="Natvig D."/>
            <person name="Lalanne C."/>
            <person name="Gautier V."/>
            <person name="Ament-Velasquez S.L."/>
            <person name="Kruys A."/>
            <person name="Hutchinson M.I."/>
            <person name="Powell A.J."/>
            <person name="Barry K."/>
            <person name="Miller A.N."/>
            <person name="Grigoriev I.V."/>
            <person name="Debuchy R."/>
            <person name="Gladieux P."/>
            <person name="Thoren M.H."/>
            <person name="Johannesson H."/>
        </authorList>
    </citation>
    <scope>NUCLEOTIDE SEQUENCE</scope>
    <source>
        <strain evidence="2">PSN324</strain>
    </source>
</reference>
<name>A0AAV9HJ30_9PEZI</name>
<keyword evidence="3" id="KW-1185">Reference proteome</keyword>
<dbReference type="EMBL" id="MU865036">
    <property type="protein sequence ID" value="KAK4459472.1"/>
    <property type="molecule type" value="Genomic_DNA"/>
</dbReference>
<sequence length="201" mass="22890">MPPTDILPLPPLIALILVIAAFSRFLSLTNSATTPFLSPVLHRSGSSNSTCDPHLTSTPPAKLVAIIPIPTRLIIALRRYLREHVPRTLWRVIIEEEEEEENLEDKKNNSTNHDDESEEKEEMNNDNEEMPMMMENVRMRIKNLRAARRRLGLGRTRLAGGKRITSNHNGPPRIPERKSSLGFDVGHHHFSKLNRREICGK</sequence>
<feature type="compositionally biased region" description="Basic and acidic residues" evidence="1">
    <location>
        <begin position="104"/>
        <end position="114"/>
    </location>
</feature>
<evidence type="ECO:0000313" key="3">
    <source>
        <dbReference type="Proteomes" id="UP001321749"/>
    </source>
</evidence>
<gene>
    <name evidence="2" type="ORF">QBC42DRAFT_274397</name>
</gene>
<proteinExistence type="predicted"/>
<evidence type="ECO:0000313" key="2">
    <source>
        <dbReference type="EMBL" id="KAK4459472.1"/>
    </source>
</evidence>
<accession>A0AAV9HJ30</accession>
<evidence type="ECO:0000256" key="1">
    <source>
        <dbReference type="SAM" id="MobiDB-lite"/>
    </source>
</evidence>
<reference evidence="2" key="1">
    <citation type="journal article" date="2023" name="Mol. Phylogenet. Evol.">
        <title>Genome-scale phylogeny and comparative genomics of the fungal order Sordariales.</title>
        <authorList>
            <person name="Hensen N."/>
            <person name="Bonometti L."/>
            <person name="Westerberg I."/>
            <person name="Brannstrom I.O."/>
            <person name="Guillou S."/>
            <person name="Cros-Aarteil S."/>
            <person name="Calhoun S."/>
            <person name="Haridas S."/>
            <person name="Kuo A."/>
            <person name="Mondo S."/>
            <person name="Pangilinan J."/>
            <person name="Riley R."/>
            <person name="LaButti K."/>
            <person name="Andreopoulos B."/>
            <person name="Lipzen A."/>
            <person name="Chen C."/>
            <person name="Yan M."/>
            <person name="Daum C."/>
            <person name="Ng V."/>
            <person name="Clum A."/>
            <person name="Steindorff A."/>
            <person name="Ohm R.A."/>
            <person name="Martin F."/>
            <person name="Silar P."/>
            <person name="Natvig D.O."/>
            <person name="Lalanne C."/>
            <person name="Gautier V."/>
            <person name="Ament-Velasquez S.L."/>
            <person name="Kruys A."/>
            <person name="Hutchinson M.I."/>
            <person name="Powell A.J."/>
            <person name="Barry K."/>
            <person name="Miller A.N."/>
            <person name="Grigoriev I.V."/>
            <person name="Debuchy R."/>
            <person name="Gladieux P."/>
            <person name="Hiltunen Thoren M."/>
            <person name="Johannesson H."/>
        </authorList>
    </citation>
    <scope>NUCLEOTIDE SEQUENCE</scope>
    <source>
        <strain evidence="2">PSN324</strain>
    </source>
</reference>
<feature type="region of interest" description="Disordered" evidence="1">
    <location>
        <begin position="98"/>
        <end position="128"/>
    </location>
</feature>
<protein>
    <submittedName>
        <fullName evidence="2">Uncharacterized protein</fullName>
    </submittedName>
</protein>
<feature type="compositionally biased region" description="Acidic residues" evidence="1">
    <location>
        <begin position="115"/>
        <end position="128"/>
    </location>
</feature>
<dbReference type="Proteomes" id="UP001321749">
    <property type="component" value="Unassembled WGS sequence"/>
</dbReference>